<evidence type="ECO:0000256" key="8">
    <source>
        <dbReference type="ARBA" id="ARBA00023136"/>
    </source>
</evidence>
<feature type="transmembrane region" description="Helical" evidence="9">
    <location>
        <begin position="170"/>
        <end position="190"/>
    </location>
</feature>
<dbReference type="InterPro" id="IPR030470">
    <property type="entry name" value="UbiA_prenylTrfase_CS"/>
</dbReference>
<comment type="caution">
    <text evidence="10">The sequence shown here is derived from an EMBL/GenBank/DDBJ whole genome shotgun (WGS) entry which is preliminary data.</text>
</comment>
<feature type="transmembrane region" description="Helical" evidence="9">
    <location>
        <begin position="210"/>
        <end position="231"/>
    </location>
</feature>
<keyword evidence="6 9" id="KW-0812">Transmembrane</keyword>
<dbReference type="Gene3D" id="1.10.357.140">
    <property type="entry name" value="UbiA prenyltransferase"/>
    <property type="match status" value="1"/>
</dbReference>
<keyword evidence="8 9" id="KW-0472">Membrane</keyword>
<dbReference type="NCBIfam" id="NF009514">
    <property type="entry name" value="PRK12873.1"/>
    <property type="match status" value="1"/>
</dbReference>
<keyword evidence="9" id="KW-1003">Cell membrane</keyword>
<evidence type="ECO:0000313" key="11">
    <source>
        <dbReference type="Proteomes" id="UP001604335"/>
    </source>
</evidence>
<feature type="transmembrane region" description="Helical" evidence="9">
    <location>
        <begin position="139"/>
        <end position="158"/>
    </location>
</feature>
<dbReference type="InterPro" id="IPR044878">
    <property type="entry name" value="UbiA_sf"/>
</dbReference>
<evidence type="ECO:0000256" key="1">
    <source>
        <dbReference type="ARBA" id="ARBA00001946"/>
    </source>
</evidence>
<dbReference type="EC" id="2.5.1.39" evidence="9"/>
<keyword evidence="7 9" id="KW-1133">Transmembrane helix</keyword>
<dbReference type="Proteomes" id="UP001604335">
    <property type="component" value="Unassembled WGS sequence"/>
</dbReference>
<name>A0ABW7C8C5_9CYAN</name>
<comment type="subcellular location">
    <subcellularLocation>
        <location evidence="9">Cell inner membrane</location>
        <topology evidence="9">Multi-pass membrane protein</topology>
    </subcellularLocation>
    <subcellularLocation>
        <location evidence="2">Membrane</location>
        <topology evidence="2">Multi-pass membrane protein</topology>
    </subcellularLocation>
</comment>
<evidence type="ECO:0000256" key="2">
    <source>
        <dbReference type="ARBA" id="ARBA00004141"/>
    </source>
</evidence>
<feature type="transmembrane region" description="Helical" evidence="9">
    <location>
        <begin position="267"/>
        <end position="288"/>
    </location>
</feature>
<protein>
    <recommendedName>
        <fullName evidence="9">4-hydroxybenzoate solanesyltransferase</fullName>
        <ecNumber evidence="9">2.5.1.39</ecNumber>
    </recommendedName>
    <alternativeName>
        <fullName evidence="9">4-HB polyprenyltransferase</fullName>
    </alternativeName>
</protein>
<comment type="cofactor">
    <cofactor evidence="1 9">
        <name>Mg(2+)</name>
        <dbReference type="ChEBI" id="CHEBI:18420"/>
    </cofactor>
</comment>
<dbReference type="InterPro" id="IPR000537">
    <property type="entry name" value="UbiA_prenyltransferase"/>
</dbReference>
<evidence type="ECO:0000256" key="5">
    <source>
        <dbReference type="ARBA" id="ARBA00022679"/>
    </source>
</evidence>
<keyword evidence="9" id="KW-0460">Magnesium</keyword>
<dbReference type="CDD" id="cd13959">
    <property type="entry name" value="PT_UbiA_COQ2"/>
    <property type="match status" value="1"/>
</dbReference>
<dbReference type="Gene3D" id="1.20.120.1780">
    <property type="entry name" value="UbiA prenyltransferase"/>
    <property type="match status" value="1"/>
</dbReference>
<feature type="transmembrane region" description="Helical" evidence="9">
    <location>
        <begin position="44"/>
        <end position="68"/>
    </location>
</feature>
<dbReference type="RefSeq" id="WP_393011706.1">
    <property type="nucleotide sequence ID" value="NZ_JAZAQF010000042.1"/>
</dbReference>
<reference evidence="11" key="1">
    <citation type="journal article" date="2024" name="Algal Res.">
        <title>Biochemical, toxicological and genomic investigation of a high-biomass producing Limnothrix strain isolated from Italian shallow drinking water reservoir.</title>
        <authorList>
            <person name="Simonazzi M."/>
            <person name="Shishido T.K."/>
            <person name="Delbaje E."/>
            <person name="Wahlsten M."/>
            <person name="Fewer D.P."/>
            <person name="Sivonen K."/>
            <person name="Pezzolesi L."/>
            <person name="Pistocchi R."/>
        </authorList>
    </citation>
    <scope>NUCLEOTIDE SEQUENCE [LARGE SCALE GENOMIC DNA]</scope>
    <source>
        <strain evidence="11">LRLZ20PSL1</strain>
    </source>
</reference>
<keyword evidence="5 9" id="KW-0808">Transferase</keyword>
<sequence length="291" mass="31427">MGNLQQTGRAIVRLLRWDKPAGRLILLIPALWALVLASDGRPHPLLVLVVVVGTITTSAAGCVVNDLWDRNIDPKVERTKQRPLAARSLSVKVGVGVMLVAALCAAGLLPFLNGLSVLLSVAAVPVIALYPAAKRVFPVPQLVLAIAWGFAVLIPWSAAIDPPSLDLPAWLLWGAVVLWTLGFDTVYALADREDDRRLGIHSSALFFGDLAPQAIGGFYAGTALLLAYTALALELNIGFWFTLFGAISLWVQQYLRLSDRQLSRAAYSKMFAENVTIGFVLLAGMLVGCWF</sequence>
<comment type="similarity">
    <text evidence="3 9">Belongs to the UbiA prenyltransferase family.</text>
</comment>
<keyword evidence="4 9" id="KW-0997">Cell inner membrane</keyword>
<feature type="transmembrane region" description="Helical" evidence="9">
    <location>
        <begin position="237"/>
        <end position="255"/>
    </location>
</feature>
<dbReference type="PANTHER" id="PTHR11048">
    <property type="entry name" value="PRENYLTRANSFERASES"/>
    <property type="match status" value="1"/>
</dbReference>
<dbReference type="EMBL" id="JAZAQF010000042">
    <property type="protein sequence ID" value="MFG3817405.1"/>
    <property type="molecule type" value="Genomic_DNA"/>
</dbReference>
<proteinExistence type="inferred from homology"/>
<feature type="transmembrane region" description="Helical" evidence="9">
    <location>
        <begin position="89"/>
        <end position="109"/>
    </location>
</feature>
<keyword evidence="11" id="KW-1185">Reference proteome</keyword>
<accession>A0ABW7C8C5</accession>
<comment type="function">
    <text evidence="9">Catalyzes the prenylation of para-hydroxybenzoate (PHB) with an all-trans polyprenyl group. Mediates the second step in the final reaction sequence of plastoquinone-9 (PQ-9) biosynthesis, which is the condensation of the polyisoprenoid side chain with PHB, generating the first membrane-bound Q intermediate 4-hydroxy-3-solanesylbenzoate.</text>
</comment>
<feature type="transmembrane region" description="Helical" evidence="9">
    <location>
        <begin position="115"/>
        <end position="132"/>
    </location>
</feature>
<evidence type="ECO:0000313" key="10">
    <source>
        <dbReference type="EMBL" id="MFG3817405.1"/>
    </source>
</evidence>
<evidence type="ECO:0000256" key="7">
    <source>
        <dbReference type="ARBA" id="ARBA00022989"/>
    </source>
</evidence>
<evidence type="ECO:0000256" key="4">
    <source>
        <dbReference type="ARBA" id="ARBA00022519"/>
    </source>
</evidence>
<dbReference type="Pfam" id="PF01040">
    <property type="entry name" value="UbiA"/>
    <property type="match status" value="1"/>
</dbReference>
<evidence type="ECO:0000256" key="3">
    <source>
        <dbReference type="ARBA" id="ARBA00005985"/>
    </source>
</evidence>
<dbReference type="InterPro" id="IPR006370">
    <property type="entry name" value="HB_polyprenyltransferase-like"/>
</dbReference>
<feature type="transmembrane region" description="Helical" evidence="9">
    <location>
        <begin position="21"/>
        <end position="38"/>
    </location>
</feature>
<organism evidence="10 11">
    <name type="scientific">Limnothrix redekei LRLZ20PSL1</name>
    <dbReference type="NCBI Taxonomy" id="3112953"/>
    <lineage>
        <taxon>Bacteria</taxon>
        <taxon>Bacillati</taxon>
        <taxon>Cyanobacteriota</taxon>
        <taxon>Cyanophyceae</taxon>
        <taxon>Pseudanabaenales</taxon>
        <taxon>Pseudanabaenaceae</taxon>
        <taxon>Limnothrix</taxon>
    </lineage>
</organism>
<evidence type="ECO:0000256" key="9">
    <source>
        <dbReference type="HAMAP-Rule" id="MF_01635"/>
    </source>
</evidence>
<gene>
    <name evidence="9" type="primary">plqA</name>
    <name evidence="10" type="ORF">VPK24_07120</name>
</gene>
<dbReference type="NCBIfam" id="TIGR01474">
    <property type="entry name" value="ubiA_proteo"/>
    <property type="match status" value="1"/>
</dbReference>
<dbReference type="InterPro" id="IPR039653">
    <property type="entry name" value="Prenyltransferase"/>
</dbReference>
<dbReference type="PANTHER" id="PTHR11048:SF28">
    <property type="entry name" value="4-HYDROXYBENZOATE POLYPRENYLTRANSFERASE, MITOCHONDRIAL"/>
    <property type="match status" value="1"/>
</dbReference>
<dbReference type="HAMAP" id="MF_01635">
    <property type="entry name" value="UbiA"/>
    <property type="match status" value="1"/>
</dbReference>
<dbReference type="PROSITE" id="PS00943">
    <property type="entry name" value="UBIA"/>
    <property type="match status" value="1"/>
</dbReference>
<comment type="catalytic activity">
    <reaction evidence="9">
        <text>all-trans-nonaprenyl diphosphate + 4-hydroxybenzoate = 4-hydroxy-3-(all-trans-nonaprenyl)benzoate + diphosphate</text>
        <dbReference type="Rhea" id="RHEA:17709"/>
        <dbReference type="ChEBI" id="CHEBI:17879"/>
        <dbReference type="ChEBI" id="CHEBI:33019"/>
        <dbReference type="ChEBI" id="CHEBI:58391"/>
        <dbReference type="ChEBI" id="CHEBI:84502"/>
        <dbReference type="EC" id="2.5.1.39"/>
    </reaction>
</comment>
<evidence type="ECO:0000256" key="6">
    <source>
        <dbReference type="ARBA" id="ARBA00022692"/>
    </source>
</evidence>